<dbReference type="STRING" id="582515.KR51_00030610"/>
<dbReference type="InterPro" id="IPR052211">
    <property type="entry name" value="Cpx_auxiliary_protein"/>
</dbReference>
<protein>
    <submittedName>
        <fullName evidence="8">P pilus assembly/Cpx signaling pathway, periplasmic inhibitor/zinc-resistance associated protein</fullName>
    </submittedName>
</protein>
<comment type="subcellular location">
    <subcellularLocation>
        <location evidence="1">Periplasm</location>
    </subcellularLocation>
</comment>
<comment type="caution">
    <text evidence="8">The sequence shown here is derived from an EMBL/GenBank/DDBJ whole genome shotgun (WGS) entry which is preliminary data.</text>
</comment>
<evidence type="ECO:0000256" key="2">
    <source>
        <dbReference type="ARBA" id="ARBA00008441"/>
    </source>
</evidence>
<dbReference type="GO" id="GO:0051082">
    <property type="term" value="F:unfolded protein binding"/>
    <property type="evidence" value="ECO:0007669"/>
    <property type="project" value="TreeGrafter"/>
</dbReference>
<evidence type="ECO:0000256" key="1">
    <source>
        <dbReference type="ARBA" id="ARBA00004418"/>
    </source>
</evidence>
<keyword evidence="9" id="KW-1185">Reference proteome</keyword>
<dbReference type="Proteomes" id="UP000016960">
    <property type="component" value="Unassembled WGS sequence"/>
</dbReference>
<feature type="region of interest" description="Disordered" evidence="6">
    <location>
        <begin position="47"/>
        <end position="67"/>
    </location>
</feature>
<dbReference type="InterPro" id="IPR012899">
    <property type="entry name" value="LTXXQ"/>
</dbReference>
<evidence type="ECO:0000256" key="5">
    <source>
        <dbReference type="SAM" id="Coils"/>
    </source>
</evidence>
<organism evidence="8 9">
    <name type="scientific">Rubidibacter lacunae KORDI 51-2</name>
    <dbReference type="NCBI Taxonomy" id="582515"/>
    <lineage>
        <taxon>Bacteria</taxon>
        <taxon>Bacillati</taxon>
        <taxon>Cyanobacteriota</taxon>
        <taxon>Cyanophyceae</taxon>
        <taxon>Oscillatoriophycideae</taxon>
        <taxon>Chroococcales</taxon>
        <taxon>Aphanothecaceae</taxon>
        <taxon>Rubidibacter</taxon>
    </lineage>
</organism>
<dbReference type="RefSeq" id="WP_022608660.1">
    <property type="nucleotide sequence ID" value="NZ_ASSJ01000076.1"/>
</dbReference>
<dbReference type="CDD" id="cd09916">
    <property type="entry name" value="CpxP_like"/>
    <property type="match status" value="1"/>
</dbReference>
<dbReference type="Gene3D" id="1.20.120.1490">
    <property type="match status" value="1"/>
</dbReference>
<comment type="similarity">
    <text evidence="2">Belongs to the CpxP/Spy family.</text>
</comment>
<dbReference type="Pfam" id="PF07813">
    <property type="entry name" value="LTXXQ"/>
    <property type="match status" value="1"/>
</dbReference>
<name>U5DIU3_9CHRO</name>
<dbReference type="InParanoid" id="U5DIU3"/>
<evidence type="ECO:0000313" key="9">
    <source>
        <dbReference type="Proteomes" id="UP000016960"/>
    </source>
</evidence>
<dbReference type="eggNOG" id="COG3678">
    <property type="taxonomic scope" value="Bacteria"/>
</dbReference>
<evidence type="ECO:0000256" key="7">
    <source>
        <dbReference type="SAM" id="SignalP"/>
    </source>
</evidence>
<keyword evidence="4" id="KW-0574">Periplasm</keyword>
<feature type="signal peptide" evidence="7">
    <location>
        <begin position="1"/>
        <end position="33"/>
    </location>
</feature>
<accession>U5DIU3</accession>
<sequence>MNEQFRHLTGLSTVVLSLSCLLLLSLPSEGATAGECNRFARAQTPIAHASGESNRPPRPRAGAGGPPPTVTIEELNLSNQQLQQISTIRAAYRARIEQRETSLERAQDRLRELMAGTATVSEIRAQYGRVEELRQQLGNLHFESTLEMRNVLTPEQRQELNEMLEERRAKRRCVK</sequence>
<keyword evidence="3 7" id="KW-0732">Signal</keyword>
<dbReference type="PANTHER" id="PTHR38102">
    <property type="entry name" value="PERIPLASMIC CHAPERONE SPY"/>
    <property type="match status" value="1"/>
</dbReference>
<feature type="chain" id="PRO_5004658913" evidence="7">
    <location>
        <begin position="34"/>
        <end position="175"/>
    </location>
</feature>
<feature type="coiled-coil region" evidence="5">
    <location>
        <begin position="89"/>
        <end position="116"/>
    </location>
</feature>
<evidence type="ECO:0000256" key="6">
    <source>
        <dbReference type="SAM" id="MobiDB-lite"/>
    </source>
</evidence>
<keyword evidence="5" id="KW-0175">Coiled coil</keyword>
<evidence type="ECO:0000256" key="4">
    <source>
        <dbReference type="ARBA" id="ARBA00022764"/>
    </source>
</evidence>
<dbReference type="AlphaFoldDB" id="U5DIU3"/>
<dbReference type="PANTHER" id="PTHR38102:SF1">
    <property type="entry name" value="PERIPLASMIC CHAPERONE SPY"/>
    <property type="match status" value="1"/>
</dbReference>
<proteinExistence type="inferred from homology"/>
<evidence type="ECO:0000313" key="8">
    <source>
        <dbReference type="EMBL" id="ERN40514.1"/>
    </source>
</evidence>
<gene>
    <name evidence="8" type="ORF">KR51_00030610</name>
</gene>
<reference evidence="8 9" key="1">
    <citation type="submission" date="2013-05" db="EMBL/GenBank/DDBJ databases">
        <title>Draft genome sequence of Rubidibacter lacunae KORDI 51-2.</title>
        <authorList>
            <person name="Choi D.H."/>
            <person name="Noh J.H."/>
            <person name="Kwon K.-K."/>
            <person name="Lee J.-H."/>
            <person name="Ryu J.-Y."/>
        </authorList>
    </citation>
    <scope>NUCLEOTIDE SEQUENCE [LARGE SCALE GENOMIC DNA]</scope>
    <source>
        <strain evidence="8 9">KORDI 51-2</strain>
    </source>
</reference>
<evidence type="ECO:0000256" key="3">
    <source>
        <dbReference type="ARBA" id="ARBA00022729"/>
    </source>
</evidence>
<dbReference type="PROSITE" id="PS51257">
    <property type="entry name" value="PROKAR_LIPOPROTEIN"/>
    <property type="match status" value="1"/>
</dbReference>
<dbReference type="GO" id="GO:0030288">
    <property type="term" value="C:outer membrane-bounded periplasmic space"/>
    <property type="evidence" value="ECO:0007669"/>
    <property type="project" value="TreeGrafter"/>
</dbReference>
<dbReference type="EMBL" id="ASSJ01000076">
    <property type="protein sequence ID" value="ERN40514.1"/>
    <property type="molecule type" value="Genomic_DNA"/>
</dbReference>